<evidence type="ECO:0000256" key="46">
    <source>
        <dbReference type="ARBA" id="ARBA00049449"/>
    </source>
</evidence>
<dbReference type="SMART" id="SM00822">
    <property type="entry name" value="PKS_KR"/>
    <property type="match status" value="1"/>
</dbReference>
<dbReference type="Pfam" id="PF00550">
    <property type="entry name" value="PP-binding"/>
    <property type="match status" value="1"/>
</dbReference>
<dbReference type="PANTHER" id="PTHR43775:SF23">
    <property type="entry name" value="FATTY ACID SYNTHASE 3"/>
    <property type="match status" value="1"/>
</dbReference>
<comment type="catalytic activity">
    <reaction evidence="30">
        <text>hexadecanoyl-[ACP] + malonyl-[ACP] + H(+) = 3-oxooctadecanoyl-[ACP] + holo-[ACP] + CO2</text>
        <dbReference type="Rhea" id="RHEA:41916"/>
        <dbReference type="Rhea" id="RHEA-COMP:9623"/>
        <dbReference type="Rhea" id="RHEA-COMP:9652"/>
        <dbReference type="Rhea" id="RHEA-COMP:9653"/>
        <dbReference type="Rhea" id="RHEA-COMP:9685"/>
        <dbReference type="ChEBI" id="CHEBI:15378"/>
        <dbReference type="ChEBI" id="CHEBI:16526"/>
        <dbReference type="ChEBI" id="CHEBI:64479"/>
        <dbReference type="ChEBI" id="CHEBI:78449"/>
        <dbReference type="ChEBI" id="CHEBI:78483"/>
        <dbReference type="ChEBI" id="CHEBI:78487"/>
    </reaction>
    <physiologicalReaction direction="left-to-right" evidence="30">
        <dbReference type="Rhea" id="RHEA:41917"/>
    </physiologicalReaction>
</comment>
<comment type="catalytic activity">
    <reaction evidence="25">
        <text>dodecanoyl-[ACP] + malonyl-[ACP] + H(+) = 3-oxotetradecanoyl-[ACP] + holo-[ACP] + CO2</text>
        <dbReference type="Rhea" id="RHEA:41884"/>
        <dbReference type="Rhea" id="RHEA-COMP:9623"/>
        <dbReference type="Rhea" id="RHEA-COMP:9644"/>
        <dbReference type="Rhea" id="RHEA-COMP:9645"/>
        <dbReference type="Rhea" id="RHEA-COMP:9685"/>
        <dbReference type="ChEBI" id="CHEBI:15378"/>
        <dbReference type="ChEBI" id="CHEBI:16526"/>
        <dbReference type="ChEBI" id="CHEBI:64479"/>
        <dbReference type="ChEBI" id="CHEBI:65264"/>
        <dbReference type="ChEBI" id="CHEBI:78449"/>
        <dbReference type="ChEBI" id="CHEBI:78473"/>
    </reaction>
    <physiologicalReaction direction="left-to-right" evidence="25">
        <dbReference type="Rhea" id="RHEA:41885"/>
    </physiologicalReaction>
</comment>
<evidence type="ECO:0000256" key="26">
    <source>
        <dbReference type="ARBA" id="ARBA00047810"/>
    </source>
</evidence>
<evidence type="ECO:0000256" key="40">
    <source>
        <dbReference type="ARBA" id="ARBA00049019"/>
    </source>
</evidence>
<evidence type="ECO:0000259" key="51">
    <source>
        <dbReference type="PROSITE" id="PS52004"/>
    </source>
</evidence>
<comment type="catalytic activity">
    <reaction evidence="40">
        <text>(2E)-octadecenoyl-[ACP] + NADPH + H(+) = octadecanoyl-[ACP] + NADP(+)</text>
        <dbReference type="Rhea" id="RHEA:41928"/>
        <dbReference type="Rhea" id="RHEA-COMP:9655"/>
        <dbReference type="Rhea" id="RHEA-COMP:9656"/>
        <dbReference type="ChEBI" id="CHEBI:15378"/>
        <dbReference type="ChEBI" id="CHEBI:57783"/>
        <dbReference type="ChEBI" id="CHEBI:58349"/>
        <dbReference type="ChEBI" id="CHEBI:78489"/>
        <dbReference type="ChEBI" id="CHEBI:78495"/>
    </reaction>
    <physiologicalReaction direction="left-to-right" evidence="40">
        <dbReference type="Rhea" id="RHEA:41929"/>
    </physiologicalReaction>
</comment>
<evidence type="ECO:0000256" key="12">
    <source>
        <dbReference type="ARBA" id="ARBA00023388"/>
    </source>
</evidence>
<evidence type="ECO:0000256" key="3">
    <source>
        <dbReference type="ARBA" id="ARBA00022553"/>
    </source>
</evidence>
<dbReference type="GO" id="GO:0016297">
    <property type="term" value="F:fatty acyl-[ACP] hydrolase activity"/>
    <property type="evidence" value="ECO:0007669"/>
    <property type="project" value="UniProtKB-EC"/>
</dbReference>
<keyword evidence="54" id="KW-1185">Reference proteome</keyword>
<comment type="catalytic activity">
    <reaction evidence="38">
        <text>hexadecanoyl-[ACP] + H2O = hexadecanoate + holo-[ACP] + H(+)</text>
        <dbReference type="Rhea" id="RHEA:41932"/>
        <dbReference type="Rhea" id="RHEA-COMP:9652"/>
        <dbReference type="Rhea" id="RHEA-COMP:9685"/>
        <dbReference type="ChEBI" id="CHEBI:7896"/>
        <dbReference type="ChEBI" id="CHEBI:15377"/>
        <dbReference type="ChEBI" id="CHEBI:15378"/>
        <dbReference type="ChEBI" id="CHEBI:64479"/>
        <dbReference type="ChEBI" id="CHEBI:78483"/>
        <dbReference type="EC" id="3.1.2.14"/>
    </reaction>
    <physiologicalReaction direction="left-to-right" evidence="38">
        <dbReference type="Rhea" id="RHEA:41933"/>
    </physiologicalReaction>
</comment>
<evidence type="ECO:0000256" key="39">
    <source>
        <dbReference type="ARBA" id="ARBA00048935"/>
    </source>
</evidence>
<dbReference type="InterPro" id="IPR016039">
    <property type="entry name" value="Thiolase-like"/>
</dbReference>
<evidence type="ECO:0000256" key="7">
    <source>
        <dbReference type="ARBA" id="ARBA00022990"/>
    </source>
</evidence>
<dbReference type="InterPro" id="IPR020843">
    <property type="entry name" value="ER"/>
</dbReference>
<evidence type="ECO:0000256" key="48">
    <source>
        <dbReference type="ARBA" id="ARBA00049533"/>
    </source>
</evidence>
<dbReference type="GO" id="GO:0019171">
    <property type="term" value="F:(3R)-hydroxyacyl-[acyl-carrier-protein] dehydratase activity"/>
    <property type="evidence" value="ECO:0007669"/>
    <property type="project" value="UniProtKB-EC"/>
</dbReference>
<keyword evidence="3" id="KW-0597">Phosphoprotein</keyword>
<dbReference type="PROSITE" id="PS50075">
    <property type="entry name" value="CARRIER"/>
    <property type="match status" value="1"/>
</dbReference>
<feature type="active site" description="Proton donor; for dehydratase activity" evidence="49">
    <location>
        <position position="1060"/>
    </location>
</feature>
<comment type="catalytic activity">
    <reaction evidence="48">
        <text>octanoyl-[ACP] + malonyl-[ACP] + H(+) = 3-oxodecanoyl-[ACP] + holo-[ACP] + CO2</text>
        <dbReference type="Rhea" id="RHEA:41852"/>
        <dbReference type="Rhea" id="RHEA-COMP:9623"/>
        <dbReference type="Rhea" id="RHEA-COMP:9636"/>
        <dbReference type="Rhea" id="RHEA-COMP:9637"/>
        <dbReference type="Rhea" id="RHEA-COMP:9685"/>
        <dbReference type="ChEBI" id="CHEBI:15378"/>
        <dbReference type="ChEBI" id="CHEBI:16526"/>
        <dbReference type="ChEBI" id="CHEBI:64479"/>
        <dbReference type="ChEBI" id="CHEBI:78449"/>
        <dbReference type="ChEBI" id="CHEBI:78463"/>
        <dbReference type="ChEBI" id="CHEBI:78464"/>
    </reaction>
    <physiologicalReaction direction="left-to-right" evidence="48">
        <dbReference type="Rhea" id="RHEA:41853"/>
    </physiologicalReaction>
</comment>
<dbReference type="Gene3D" id="3.40.50.720">
    <property type="entry name" value="NAD(P)-binding Rossmann-like Domain"/>
    <property type="match status" value="1"/>
</dbReference>
<name>A0AAW2G1A5_9HYME</name>
<keyword evidence="8" id="KW-0511">Multifunctional enzyme</keyword>
<evidence type="ECO:0000313" key="53">
    <source>
        <dbReference type="EMBL" id="KAL0119907.1"/>
    </source>
</evidence>
<dbReference type="InterPro" id="IPR001227">
    <property type="entry name" value="Ac_transferase_dom_sf"/>
</dbReference>
<dbReference type="InterPro" id="IPR032821">
    <property type="entry name" value="PKS_assoc"/>
</dbReference>
<comment type="catalytic activity">
    <reaction evidence="9">
        <text>(3R)-hydroxyoctanoyl-[ACP] = (2E)-octenoyl-[ACP] + H2O</text>
        <dbReference type="Rhea" id="RHEA:41844"/>
        <dbReference type="Rhea" id="RHEA-COMP:9634"/>
        <dbReference type="Rhea" id="RHEA-COMP:9635"/>
        <dbReference type="ChEBI" id="CHEBI:15377"/>
        <dbReference type="ChEBI" id="CHEBI:78461"/>
        <dbReference type="ChEBI" id="CHEBI:78462"/>
    </reaction>
    <physiologicalReaction direction="left-to-right" evidence="9">
        <dbReference type="Rhea" id="RHEA:41845"/>
    </physiologicalReaction>
</comment>
<keyword evidence="7" id="KW-0007">Acetylation</keyword>
<dbReference type="CDD" id="cd08954">
    <property type="entry name" value="KR_1_FAS_SDR_x"/>
    <property type="match status" value="1"/>
</dbReference>
<comment type="catalytic activity">
    <reaction evidence="17">
        <text>(3R)-hydroxybutanoyl-[ACP] = (2E)-butenoyl-[ACP] + H2O</text>
        <dbReference type="Rhea" id="RHEA:41808"/>
        <dbReference type="Rhea" id="RHEA-COMP:9626"/>
        <dbReference type="Rhea" id="RHEA-COMP:9627"/>
        <dbReference type="ChEBI" id="CHEBI:15377"/>
        <dbReference type="ChEBI" id="CHEBI:78451"/>
        <dbReference type="ChEBI" id="CHEBI:78453"/>
    </reaction>
    <physiologicalReaction direction="left-to-right" evidence="17">
        <dbReference type="Rhea" id="RHEA:41809"/>
    </physiologicalReaction>
</comment>
<dbReference type="InterPro" id="IPR049900">
    <property type="entry name" value="PKS_mFAS_DH"/>
</dbReference>
<comment type="catalytic activity">
    <reaction evidence="23">
        <text>tetradecanoyl-[ACP] + malonyl-[ACP] + H(+) = 3-oxohexadecanoyl-[ACP] + holo-[ACP] + CO2</text>
        <dbReference type="Rhea" id="RHEA:41900"/>
        <dbReference type="Rhea" id="RHEA-COMP:9623"/>
        <dbReference type="Rhea" id="RHEA-COMP:9648"/>
        <dbReference type="Rhea" id="RHEA-COMP:9649"/>
        <dbReference type="Rhea" id="RHEA-COMP:9685"/>
        <dbReference type="ChEBI" id="CHEBI:15378"/>
        <dbReference type="ChEBI" id="CHEBI:16526"/>
        <dbReference type="ChEBI" id="CHEBI:64479"/>
        <dbReference type="ChEBI" id="CHEBI:78449"/>
        <dbReference type="ChEBI" id="CHEBI:78477"/>
        <dbReference type="ChEBI" id="CHEBI:78478"/>
    </reaction>
    <physiologicalReaction direction="left-to-right" evidence="23">
        <dbReference type="Rhea" id="RHEA:41901"/>
    </physiologicalReaction>
</comment>
<comment type="catalytic activity">
    <reaction evidence="36">
        <text>a 2,3-saturated acyl-[ACP] + NADP(+) = a (2E)-enoyl-[ACP] + NADPH + H(+)</text>
        <dbReference type="Rhea" id="RHEA:22564"/>
        <dbReference type="Rhea" id="RHEA-COMP:9925"/>
        <dbReference type="Rhea" id="RHEA-COMP:9926"/>
        <dbReference type="ChEBI" id="CHEBI:15378"/>
        <dbReference type="ChEBI" id="CHEBI:57783"/>
        <dbReference type="ChEBI" id="CHEBI:58349"/>
        <dbReference type="ChEBI" id="CHEBI:78784"/>
        <dbReference type="ChEBI" id="CHEBI:78785"/>
        <dbReference type="EC" id="1.3.1.39"/>
    </reaction>
    <physiologicalReaction direction="right-to-left" evidence="36">
        <dbReference type="Rhea" id="RHEA:22566"/>
    </physiologicalReaction>
</comment>
<evidence type="ECO:0000256" key="24">
    <source>
        <dbReference type="ARBA" id="ARBA00047500"/>
    </source>
</evidence>
<dbReference type="SMART" id="SM00827">
    <property type="entry name" value="PKS_AT"/>
    <property type="match status" value="1"/>
</dbReference>
<dbReference type="InterPro" id="IPR049391">
    <property type="entry name" value="FAS_pseudo-KR"/>
</dbReference>
<accession>A0AAW2G1A5</accession>
<dbReference type="InterPro" id="IPR013968">
    <property type="entry name" value="PKS_KR"/>
</dbReference>
<sequence length="2398" mass="270833">MNRPTPKCSIDAEEEIVISGIAGRFPESVNIQKFKENLMNKADLGSSDHGRWNHSLNMPGRIGKINNIEKFDSQFFDISTTEAHIMDPATRMLFEHTYEALIDAGINPKELWNTRTSVITAISISETRGHMLYDTKLSQLPKNDMSVANIISHWLGITGPSYNIDTACSSSNYAIVKAYELIRSGDCDTAIVASCNLCFHPKIQYQFYQLGVLSSDGYCKPFDLEGSGYMRSETAAVLFLQKAKNARRIYATLVHGKTNCDGFKAEGITFPSVEKQKLLLDEFYEECGISPDELAYMEAHATGTIAGDPVETMAIDQSLCAKRTTPLLVGSVKSNLGHSEPASGLCHVVKVILAMETGIITPTIHFKNPRKNLIGVIEGRIKIVTEPTKLQGDKICINSFGFGGANSHILLKSNSKQKINNGTPDDDLPRLVAVSGRTEEAVKTIFNDVQNRLTDAEYISLLHHIHNYNIDGHFYRGYMMMNCKKIKSCSSISKVKHSLHIKRPICFIFSGLGSQWFGMSRDLMKFPVFAKAIKKCDNVLKSYGILITDILTSDNKNICDNIIKLLLGLVGLQVRKYFLFNFLLIKLFQILILYILQIGIIDLLTSINIVPDFIIGHSIGEIVCGYADGCLTAEETILSAYFIGLALYESKICNSSMAEINLEFEKMKNICPSDIDIACYNSSSNFIVSGPTNSVNAFTSKLQNNGISVKKLFCGNIPFHSRYIVSAAIKCKKYLNRILPQKKSRSSKWLTTSACECANVSLPLCTDYYMNYFLSPVTFTKAIHSVPKNAVMIEISSHSILQHIIKDSLRSTTTSVAFYTPNTENNNIETLLEVIGKLYIAGLQPQIANLYSTIQFPVSRGTPMISHLVRWDHSENMFVMSHSEKKIINEREIIFNIDTNDEEFLYLTGHVINGKNLFPAMGYIFYIWEMFASINKKEYTEMPIIFEDINFIRATVLTQQNKIELTFSIQKGSNRFEIIEGHTTIVTGRIRIPTSDENKRISANSTKYADDGEMNNKDIYKELRLRGYQYSGIFRGLNRISVTKSNGSIAWTSNWVAFMDSMLQMIILGQNTRNLLVPTRICKLTIDPKYHLQLIQNTSINNRQLPVNYYKHLNAITSGGIEIHGVVATFIPNRLKTVNTVLEEHTFVAHRDLESSISLQNAIRMSIHLALECCNMLNVKIIEFLDTDDKVTSEDLNSPLINKILSDLPQIRHHTKLVTNHKSLQNISLPGNTSVTEMTKLSKNENCLMVLSFNLLKKNKEELYKQLLSLLMPQGFLLTLEESTDCEYSYLKKYKLNIIIERQINNKRLLLLRKTQNVEKNQYQVVHVNNYDFTWVDKLKSIMNMQNKSDIDKNIILVAENNFESGLLGLVNCLRKEPGGETIRSVFIQDNKAPAFSLHEPLYMKQLLLNLPINVIRSGNVWGSYRHFPLPALELKLVQNAYVKQKVQGDMSTLCWTENKKLVENEFADLVNVIYASLNFKDIMLATGRLTISTLYNTPHDFENSLLGMEFVGFNTHNERIMGVCSDGGIANVILADKYLKWVIPDKWTMEDAATIPIVYSTCYYALYIKGKIKKGDKVLIHSGTGGIGQAAIYLALSEGCEVFTTVGNIEKRQFIKKTFPSIPEDNIGNSRDTSFQQMIMQRTNGRGVDIVLNSLAEEKLQASIQCLTNGGYFLEIGKFDMLSNTALDMSIFKKDINFYGILLDKIFFATTEQKLKLFEKITEGIENGVIKPLNRKVFERNEVEAAFRYMASGKHIGKIIIKVQEEKGFLNNPLLAYPQYYCLEHKCYIILGGLGGFGLELANTLIHRGAKNLVFTSRAGIRTGYQQSRINLWRSYGVDVQILTIDDNITHENCKKILEFAETKGPVDAIFNLAVVLNDCIFPNQSAQTFQDSFKSKAWMTKQIDELSRIICPQLRHFVVFSSVSCGRGNAGQTNYGMANSVMERICEKRVKEGYHGLAIQWGAIGDVGLVADMQEENKELIIGGTLQQRISSCLDTLEIFLLQDRPIVSSMVVAEKGNANKSLNIYETVAQIMGLKNTNAVSPKVPLAEMGMDSMMAVEIKQTLEREFDIFLTTQDIRMLNFAKLKQMSIKSEQEKIFDPSETDINNLKNVNTLFQKITNSDFIPNILNELVTKKEVDEVNIIFVPGIDNCLKVFKFTSEIKYAATCLQYEILNVLNENHSVMKSAAYLLPHVLKTIKNQKEFFIVGYSYGSLITIELARLLEAKNLLGRLILIDGAPDPLKLWLNKMMPTTSLKDLQNLIVLRLLEIYTNINEQELMAKLNKCNTVEEKLKIFHACFPTDVNTLTTENQWLMYCTVHNHITAALNYNISSLPRLKSPITLLKPTFPITSFPEEDYGLHRVTEGKIQVHFIEGNHITIMDNDKLISIINKEWIKDN</sequence>
<evidence type="ECO:0000256" key="47">
    <source>
        <dbReference type="ARBA" id="ARBA00049521"/>
    </source>
</evidence>
<organism evidence="53 54">
    <name type="scientific">Cardiocondyla obscurior</name>
    <dbReference type="NCBI Taxonomy" id="286306"/>
    <lineage>
        <taxon>Eukaryota</taxon>
        <taxon>Metazoa</taxon>
        <taxon>Ecdysozoa</taxon>
        <taxon>Arthropoda</taxon>
        <taxon>Hexapoda</taxon>
        <taxon>Insecta</taxon>
        <taxon>Pterygota</taxon>
        <taxon>Neoptera</taxon>
        <taxon>Endopterygota</taxon>
        <taxon>Hymenoptera</taxon>
        <taxon>Apocrita</taxon>
        <taxon>Aculeata</taxon>
        <taxon>Formicoidea</taxon>
        <taxon>Formicidae</taxon>
        <taxon>Myrmicinae</taxon>
        <taxon>Cardiocondyla</taxon>
    </lineage>
</organism>
<comment type="pathway">
    <text evidence="1">Lipid metabolism.</text>
</comment>
<dbReference type="InterPro" id="IPR050091">
    <property type="entry name" value="PKS_NRPS_Biosynth_Enz"/>
</dbReference>
<dbReference type="InterPro" id="IPR014031">
    <property type="entry name" value="Ketoacyl_synth_C"/>
</dbReference>
<feature type="domain" description="PKS/mFAS DH" evidence="52">
    <location>
        <begin position="873"/>
        <end position="1144"/>
    </location>
</feature>
<dbReference type="InterPro" id="IPR020806">
    <property type="entry name" value="PKS_PP-bd"/>
</dbReference>
<feature type="domain" description="Carrier" evidence="50">
    <location>
        <begin position="2021"/>
        <end position="2098"/>
    </location>
</feature>
<dbReference type="InterPro" id="IPR001031">
    <property type="entry name" value="Thioesterase"/>
</dbReference>
<evidence type="ECO:0000313" key="54">
    <source>
        <dbReference type="Proteomes" id="UP001430953"/>
    </source>
</evidence>
<evidence type="ECO:0000256" key="5">
    <source>
        <dbReference type="ARBA" id="ARBA00022799"/>
    </source>
</evidence>
<dbReference type="GO" id="GO:0004316">
    <property type="term" value="F:3-oxoacyl-[acyl-carrier-protein] reductase (NADPH) activity"/>
    <property type="evidence" value="ECO:0007669"/>
    <property type="project" value="UniProtKB-EC"/>
</dbReference>
<evidence type="ECO:0000256" key="20">
    <source>
        <dbReference type="ARBA" id="ARBA00047394"/>
    </source>
</evidence>
<evidence type="ECO:0000256" key="10">
    <source>
        <dbReference type="ARBA" id="ARBA00023351"/>
    </source>
</evidence>
<dbReference type="GO" id="GO:0004315">
    <property type="term" value="F:3-oxoacyl-[acyl-carrier-protein] synthase activity"/>
    <property type="evidence" value="ECO:0007669"/>
    <property type="project" value="UniProtKB-EC"/>
</dbReference>
<evidence type="ECO:0000256" key="37">
    <source>
        <dbReference type="ARBA" id="ARBA00048691"/>
    </source>
</evidence>
<evidence type="ECO:0000256" key="44">
    <source>
        <dbReference type="ARBA" id="ARBA00049414"/>
    </source>
</evidence>
<keyword evidence="5" id="KW-0702">S-nitrosylation</keyword>
<dbReference type="InterPro" id="IPR036736">
    <property type="entry name" value="ACP-like_sf"/>
</dbReference>
<comment type="catalytic activity">
    <reaction evidence="26">
        <text>(2E)-hexadecenoyl-[ACP] + NADPH + H(+) = hexadecanoyl-[ACP] + NADP(+)</text>
        <dbReference type="Rhea" id="RHEA:41912"/>
        <dbReference type="Rhea" id="RHEA-COMP:9651"/>
        <dbReference type="Rhea" id="RHEA-COMP:9652"/>
        <dbReference type="ChEBI" id="CHEBI:15378"/>
        <dbReference type="ChEBI" id="CHEBI:57783"/>
        <dbReference type="ChEBI" id="CHEBI:58349"/>
        <dbReference type="ChEBI" id="CHEBI:78481"/>
        <dbReference type="ChEBI" id="CHEBI:78483"/>
    </reaction>
    <physiologicalReaction direction="left-to-right" evidence="26">
        <dbReference type="Rhea" id="RHEA:41913"/>
    </physiologicalReaction>
</comment>
<dbReference type="Gene3D" id="3.10.129.110">
    <property type="entry name" value="Polyketide synthase dehydratase"/>
    <property type="match status" value="1"/>
</dbReference>
<keyword evidence="6" id="KW-0663">Pyridoxal phosphate</keyword>
<evidence type="ECO:0000256" key="45">
    <source>
        <dbReference type="ARBA" id="ARBA00049422"/>
    </source>
</evidence>
<dbReference type="GO" id="GO:0141148">
    <property type="term" value="F:enoyl-[acyl-carrier-protein] reductase (NADPH) activity"/>
    <property type="evidence" value="ECO:0007669"/>
    <property type="project" value="UniProtKB-EC"/>
</dbReference>
<evidence type="ECO:0000256" key="19">
    <source>
        <dbReference type="ARBA" id="ARBA00047300"/>
    </source>
</evidence>
<dbReference type="PROSITE" id="PS00606">
    <property type="entry name" value="KS3_1"/>
    <property type="match status" value="1"/>
</dbReference>
<evidence type="ECO:0000256" key="11">
    <source>
        <dbReference type="ARBA" id="ARBA00023373"/>
    </source>
</evidence>
<dbReference type="PROSITE" id="PS52004">
    <property type="entry name" value="KS3_2"/>
    <property type="match status" value="1"/>
</dbReference>
<dbReference type="Pfam" id="PF00698">
    <property type="entry name" value="Acyl_transf_1"/>
    <property type="match status" value="1"/>
</dbReference>
<evidence type="ECO:0000256" key="49">
    <source>
        <dbReference type="PROSITE-ProRule" id="PRU01363"/>
    </source>
</evidence>
<comment type="catalytic activity">
    <reaction evidence="39">
        <text>3-oxotetradecanoyl-[ACP] + NADPH + H(+) = (3R)-hydroxytetradecanoyl-[ACP] + NADP(+)</text>
        <dbReference type="Rhea" id="RHEA:41888"/>
        <dbReference type="Rhea" id="RHEA-COMP:9645"/>
        <dbReference type="Rhea" id="RHEA-COMP:9646"/>
        <dbReference type="ChEBI" id="CHEBI:15378"/>
        <dbReference type="ChEBI" id="CHEBI:57783"/>
        <dbReference type="ChEBI" id="CHEBI:58349"/>
        <dbReference type="ChEBI" id="CHEBI:78473"/>
        <dbReference type="ChEBI" id="CHEBI:78474"/>
    </reaction>
    <physiologicalReaction direction="left-to-right" evidence="39">
        <dbReference type="Rhea" id="RHEA:41889"/>
    </physiologicalReaction>
</comment>
<evidence type="ECO:0000256" key="15">
    <source>
        <dbReference type="ARBA" id="ARBA00023399"/>
    </source>
</evidence>
<dbReference type="InterPro" id="IPR014030">
    <property type="entry name" value="Ketoacyl_synth_N"/>
</dbReference>
<evidence type="ECO:0008006" key="55">
    <source>
        <dbReference type="Google" id="ProtNLM"/>
    </source>
</evidence>
<dbReference type="Pfam" id="PF13602">
    <property type="entry name" value="ADH_zinc_N_2"/>
    <property type="match status" value="1"/>
</dbReference>
<dbReference type="CDD" id="cd00833">
    <property type="entry name" value="PKS"/>
    <property type="match status" value="1"/>
</dbReference>
<dbReference type="Pfam" id="PF02801">
    <property type="entry name" value="Ketoacyl-synt_C"/>
    <property type="match status" value="1"/>
</dbReference>
<evidence type="ECO:0000256" key="34">
    <source>
        <dbReference type="ARBA" id="ARBA00048506"/>
    </source>
</evidence>
<evidence type="ECO:0000256" key="9">
    <source>
        <dbReference type="ARBA" id="ARBA00023332"/>
    </source>
</evidence>
<evidence type="ECO:0000256" key="17">
    <source>
        <dbReference type="ARBA" id="ARBA00023402"/>
    </source>
</evidence>
<dbReference type="GO" id="GO:0006633">
    <property type="term" value="P:fatty acid biosynthetic process"/>
    <property type="evidence" value="ECO:0007669"/>
    <property type="project" value="InterPro"/>
</dbReference>
<feature type="region of interest" description="N-terminal hotdog fold" evidence="49">
    <location>
        <begin position="873"/>
        <end position="997"/>
    </location>
</feature>
<evidence type="ECO:0000256" key="6">
    <source>
        <dbReference type="ARBA" id="ARBA00022898"/>
    </source>
</evidence>
<dbReference type="InterPro" id="IPR016036">
    <property type="entry name" value="Malonyl_transacylase_ACP-bd"/>
</dbReference>
<comment type="catalytic activity">
    <reaction evidence="27">
        <text>(2E)-hexenoyl-[ACP] + NADPH + H(+) = hexanoyl-[ACP] + NADP(+)</text>
        <dbReference type="Rhea" id="RHEA:41832"/>
        <dbReference type="Rhea" id="RHEA-COMP:9631"/>
        <dbReference type="Rhea" id="RHEA-COMP:9632"/>
        <dbReference type="ChEBI" id="CHEBI:15378"/>
        <dbReference type="ChEBI" id="CHEBI:57783"/>
        <dbReference type="ChEBI" id="CHEBI:58349"/>
        <dbReference type="ChEBI" id="CHEBI:78458"/>
        <dbReference type="ChEBI" id="CHEBI:78459"/>
    </reaction>
    <physiologicalReaction direction="left-to-right" evidence="27">
        <dbReference type="Rhea" id="RHEA:41833"/>
    </physiologicalReaction>
</comment>
<dbReference type="Gene3D" id="3.40.47.10">
    <property type="match status" value="1"/>
</dbReference>
<dbReference type="InterPro" id="IPR057326">
    <property type="entry name" value="KR_dom"/>
</dbReference>
<evidence type="ECO:0000256" key="41">
    <source>
        <dbReference type="ARBA" id="ARBA00049109"/>
    </source>
</evidence>
<dbReference type="SUPFAM" id="SSF51735">
    <property type="entry name" value="NAD(P)-binding Rossmann-fold domains"/>
    <property type="match status" value="2"/>
</dbReference>
<evidence type="ECO:0000256" key="27">
    <source>
        <dbReference type="ARBA" id="ARBA00047897"/>
    </source>
</evidence>
<dbReference type="Pfam" id="PF16197">
    <property type="entry name" value="KAsynt_C_assoc"/>
    <property type="match status" value="1"/>
</dbReference>
<comment type="catalytic activity">
    <reaction evidence="46">
        <text>butanoyl-[ACP] + malonyl-[ACP] + H(+) = 3-oxohexanoyl-[ACP] + holo-[ACP] + CO2</text>
        <dbReference type="Rhea" id="RHEA:41820"/>
        <dbReference type="Rhea" id="RHEA-COMP:9623"/>
        <dbReference type="Rhea" id="RHEA-COMP:9628"/>
        <dbReference type="Rhea" id="RHEA-COMP:9629"/>
        <dbReference type="Rhea" id="RHEA-COMP:9685"/>
        <dbReference type="ChEBI" id="CHEBI:15378"/>
        <dbReference type="ChEBI" id="CHEBI:16526"/>
        <dbReference type="ChEBI" id="CHEBI:64479"/>
        <dbReference type="ChEBI" id="CHEBI:78449"/>
        <dbReference type="ChEBI" id="CHEBI:78454"/>
        <dbReference type="ChEBI" id="CHEBI:78456"/>
    </reaction>
    <physiologicalReaction direction="left-to-right" evidence="46">
        <dbReference type="Rhea" id="RHEA:41821"/>
    </physiologicalReaction>
</comment>
<comment type="catalytic activity">
    <reaction evidence="10">
        <text>(3R)-hydroxydodecanoyl-[ACP] = (2E)-dodecenoyl-[ACP] + H2O</text>
        <dbReference type="Rhea" id="RHEA:41876"/>
        <dbReference type="Rhea" id="RHEA-COMP:9642"/>
        <dbReference type="Rhea" id="RHEA-COMP:9643"/>
        <dbReference type="ChEBI" id="CHEBI:15377"/>
        <dbReference type="ChEBI" id="CHEBI:78470"/>
        <dbReference type="ChEBI" id="CHEBI:78472"/>
    </reaction>
    <physiologicalReaction direction="left-to-right" evidence="10">
        <dbReference type="Rhea" id="RHEA:41877"/>
    </physiologicalReaction>
</comment>
<dbReference type="Gene3D" id="3.90.180.10">
    <property type="entry name" value="Medium-chain alcohol dehydrogenases, catalytic domain"/>
    <property type="match status" value="1"/>
</dbReference>
<comment type="catalytic activity">
    <reaction evidence="37">
        <text>holo-[ACP] + acetyl-CoA = acetyl-[ACP] + CoA</text>
        <dbReference type="Rhea" id="RHEA:41788"/>
        <dbReference type="Rhea" id="RHEA-COMP:9621"/>
        <dbReference type="Rhea" id="RHEA-COMP:9685"/>
        <dbReference type="ChEBI" id="CHEBI:57287"/>
        <dbReference type="ChEBI" id="CHEBI:57288"/>
        <dbReference type="ChEBI" id="CHEBI:64479"/>
        <dbReference type="ChEBI" id="CHEBI:78446"/>
        <dbReference type="EC" id="2.3.1.38"/>
    </reaction>
    <physiologicalReaction direction="left-to-right" evidence="37">
        <dbReference type="Rhea" id="RHEA:41789"/>
    </physiologicalReaction>
</comment>
<feature type="domain" description="Ketosynthase family 3 (KS3)" evidence="51">
    <location>
        <begin position="13"/>
        <end position="413"/>
    </location>
</feature>
<comment type="catalytic activity">
    <reaction evidence="42">
        <text>(2E)-tetradecenoyl-[ACP] + NADPH + H(+) = tetradecanoyl-[ACP] + NADP(+)</text>
        <dbReference type="Rhea" id="RHEA:41896"/>
        <dbReference type="Rhea" id="RHEA-COMP:9647"/>
        <dbReference type="Rhea" id="RHEA-COMP:9648"/>
        <dbReference type="ChEBI" id="CHEBI:15378"/>
        <dbReference type="ChEBI" id="CHEBI:57783"/>
        <dbReference type="ChEBI" id="CHEBI:58349"/>
        <dbReference type="ChEBI" id="CHEBI:78475"/>
        <dbReference type="ChEBI" id="CHEBI:78477"/>
    </reaction>
    <physiologicalReaction direction="left-to-right" evidence="42">
        <dbReference type="Rhea" id="RHEA:41897"/>
    </physiologicalReaction>
</comment>
<keyword evidence="2" id="KW-0596">Phosphopantetheine</keyword>
<dbReference type="Proteomes" id="UP001430953">
    <property type="component" value="Unassembled WGS sequence"/>
</dbReference>
<evidence type="ECO:0000256" key="35">
    <source>
        <dbReference type="ARBA" id="ARBA00048571"/>
    </source>
</evidence>
<evidence type="ECO:0000256" key="38">
    <source>
        <dbReference type="ARBA" id="ARBA00048704"/>
    </source>
</evidence>
<comment type="catalytic activity">
    <reaction evidence="43">
        <text>3-oxododecanoyl-[ACP] + NADPH + H(+) = (3R)-hydroxydodecanoyl-[ACP] + NADP(+)</text>
        <dbReference type="Rhea" id="RHEA:41872"/>
        <dbReference type="Rhea" id="RHEA-COMP:9641"/>
        <dbReference type="Rhea" id="RHEA-COMP:9642"/>
        <dbReference type="ChEBI" id="CHEBI:15378"/>
        <dbReference type="ChEBI" id="CHEBI:57783"/>
        <dbReference type="ChEBI" id="CHEBI:58349"/>
        <dbReference type="ChEBI" id="CHEBI:78469"/>
        <dbReference type="ChEBI" id="CHEBI:78470"/>
    </reaction>
    <physiologicalReaction direction="left-to-right" evidence="43">
        <dbReference type="Rhea" id="RHEA:41873"/>
    </physiologicalReaction>
</comment>
<evidence type="ECO:0000256" key="36">
    <source>
        <dbReference type="ARBA" id="ARBA00048650"/>
    </source>
</evidence>
<dbReference type="PROSITE" id="PS52019">
    <property type="entry name" value="PKS_MFAS_DH"/>
    <property type="match status" value="1"/>
</dbReference>
<comment type="catalytic activity">
    <reaction evidence="29">
        <text>acetyl-[ACP] + malonyl-[ACP] + H(+) = 3-oxobutanoyl-[ACP] + holo-[ACP] + CO2</text>
        <dbReference type="Rhea" id="RHEA:41800"/>
        <dbReference type="Rhea" id="RHEA-COMP:9621"/>
        <dbReference type="Rhea" id="RHEA-COMP:9623"/>
        <dbReference type="Rhea" id="RHEA-COMP:9625"/>
        <dbReference type="Rhea" id="RHEA-COMP:9685"/>
        <dbReference type="ChEBI" id="CHEBI:15378"/>
        <dbReference type="ChEBI" id="CHEBI:16526"/>
        <dbReference type="ChEBI" id="CHEBI:64479"/>
        <dbReference type="ChEBI" id="CHEBI:78446"/>
        <dbReference type="ChEBI" id="CHEBI:78449"/>
        <dbReference type="ChEBI" id="CHEBI:78450"/>
    </reaction>
    <physiologicalReaction direction="left-to-right" evidence="29">
        <dbReference type="Rhea" id="RHEA:41801"/>
    </physiologicalReaction>
</comment>
<dbReference type="FunFam" id="3.40.50.720:FF:000209">
    <property type="entry name" value="Polyketide synthase Pks12"/>
    <property type="match status" value="1"/>
</dbReference>
<dbReference type="InterPro" id="IPR029058">
    <property type="entry name" value="AB_hydrolase_fold"/>
</dbReference>
<evidence type="ECO:0000256" key="28">
    <source>
        <dbReference type="ARBA" id="ARBA00047953"/>
    </source>
</evidence>
<dbReference type="InterPro" id="IPR016035">
    <property type="entry name" value="Acyl_Trfase/lysoPLipase"/>
</dbReference>
<comment type="catalytic activity">
    <reaction evidence="22">
        <text>3-oxodecanoyl-[ACP] + NADPH + H(+) = (3R)-hydroxydecanoyl-[ACP] + NADP(+)</text>
        <dbReference type="Rhea" id="RHEA:41856"/>
        <dbReference type="Rhea" id="RHEA-COMP:9637"/>
        <dbReference type="Rhea" id="RHEA-COMP:9638"/>
        <dbReference type="ChEBI" id="CHEBI:15378"/>
        <dbReference type="ChEBI" id="CHEBI:57783"/>
        <dbReference type="ChEBI" id="CHEBI:58349"/>
        <dbReference type="ChEBI" id="CHEBI:78464"/>
        <dbReference type="ChEBI" id="CHEBI:78466"/>
    </reaction>
    <physiologicalReaction direction="left-to-right" evidence="22">
        <dbReference type="Rhea" id="RHEA:41857"/>
    </physiologicalReaction>
</comment>
<comment type="catalytic activity">
    <reaction evidence="44">
        <text>3-oxohexadecanoyl-[ACP] + NADPH + H(+) = (3R)-hydroxyhexadecanoyl-[ACP] + NADP(+)</text>
        <dbReference type="Rhea" id="RHEA:41904"/>
        <dbReference type="Rhea" id="RHEA-COMP:9649"/>
        <dbReference type="Rhea" id="RHEA-COMP:9650"/>
        <dbReference type="ChEBI" id="CHEBI:15378"/>
        <dbReference type="ChEBI" id="CHEBI:57783"/>
        <dbReference type="ChEBI" id="CHEBI:58349"/>
        <dbReference type="ChEBI" id="CHEBI:78478"/>
        <dbReference type="ChEBI" id="CHEBI:78480"/>
    </reaction>
    <physiologicalReaction direction="left-to-right" evidence="44">
        <dbReference type="Rhea" id="RHEA:41905"/>
    </physiologicalReaction>
</comment>
<dbReference type="SUPFAM" id="SSF53901">
    <property type="entry name" value="Thiolase-like"/>
    <property type="match status" value="1"/>
</dbReference>
<comment type="catalytic activity">
    <reaction evidence="47">
        <text>(2E)-decenoyl-[ACP] + NADPH + H(+) = decanoyl-[ACP] + NADP(+)</text>
        <dbReference type="Rhea" id="RHEA:41864"/>
        <dbReference type="Rhea" id="RHEA-COMP:9639"/>
        <dbReference type="Rhea" id="RHEA-COMP:9640"/>
        <dbReference type="ChEBI" id="CHEBI:15378"/>
        <dbReference type="ChEBI" id="CHEBI:57783"/>
        <dbReference type="ChEBI" id="CHEBI:58349"/>
        <dbReference type="ChEBI" id="CHEBI:78467"/>
        <dbReference type="ChEBI" id="CHEBI:78468"/>
    </reaction>
    <physiologicalReaction direction="left-to-right" evidence="47">
        <dbReference type="Rhea" id="RHEA:41865"/>
    </physiologicalReaction>
</comment>
<dbReference type="Pfam" id="PF08659">
    <property type="entry name" value="KR"/>
    <property type="match status" value="1"/>
</dbReference>
<dbReference type="Pfam" id="PF21149">
    <property type="entry name" value="FAS_pseudo-KR"/>
    <property type="match status" value="1"/>
</dbReference>
<evidence type="ECO:0000256" key="13">
    <source>
        <dbReference type="ARBA" id="ARBA00023394"/>
    </source>
</evidence>
<comment type="catalytic activity">
    <reaction evidence="14">
        <text>(3R)-hydroxytetradecanoyl-[ACP] = (2E)-tetradecenoyl-[ACP] + H2O</text>
        <dbReference type="Rhea" id="RHEA:41892"/>
        <dbReference type="Rhea" id="RHEA-COMP:9646"/>
        <dbReference type="Rhea" id="RHEA-COMP:9647"/>
        <dbReference type="ChEBI" id="CHEBI:15377"/>
        <dbReference type="ChEBI" id="CHEBI:78474"/>
        <dbReference type="ChEBI" id="CHEBI:78475"/>
    </reaction>
    <physiologicalReaction direction="left-to-right" evidence="14">
        <dbReference type="Rhea" id="RHEA:41893"/>
    </physiologicalReaction>
</comment>
<evidence type="ECO:0000256" key="8">
    <source>
        <dbReference type="ARBA" id="ARBA00023268"/>
    </source>
</evidence>
<proteinExistence type="predicted"/>
<evidence type="ECO:0000256" key="16">
    <source>
        <dbReference type="ARBA" id="ARBA00023401"/>
    </source>
</evidence>
<keyword evidence="4" id="KW-0808">Transferase</keyword>
<dbReference type="Pfam" id="PF00109">
    <property type="entry name" value="ketoacyl-synt"/>
    <property type="match status" value="1"/>
</dbReference>
<reference evidence="53 54" key="1">
    <citation type="submission" date="2023-03" db="EMBL/GenBank/DDBJ databases">
        <title>High recombination rates correlate with genetic variation in Cardiocondyla obscurior ants.</title>
        <authorList>
            <person name="Errbii M."/>
        </authorList>
    </citation>
    <scope>NUCLEOTIDE SEQUENCE [LARGE SCALE GENOMIC DNA]</scope>
    <source>
        <strain evidence="53">Alpha-2009</strain>
        <tissue evidence="53">Whole body</tissue>
    </source>
</reference>
<dbReference type="Gene3D" id="3.40.366.10">
    <property type="entry name" value="Malonyl-Coenzyme A Acyl Carrier Protein, domain 2"/>
    <property type="match status" value="1"/>
</dbReference>
<dbReference type="SUPFAM" id="SSF53474">
    <property type="entry name" value="alpha/beta-Hydrolases"/>
    <property type="match status" value="1"/>
</dbReference>
<evidence type="ECO:0000259" key="52">
    <source>
        <dbReference type="PROSITE" id="PS52019"/>
    </source>
</evidence>
<evidence type="ECO:0000256" key="30">
    <source>
        <dbReference type="ARBA" id="ARBA00048051"/>
    </source>
</evidence>
<dbReference type="SUPFAM" id="SSF47336">
    <property type="entry name" value="ACP-like"/>
    <property type="match status" value="1"/>
</dbReference>
<evidence type="ECO:0000256" key="14">
    <source>
        <dbReference type="ARBA" id="ARBA00023398"/>
    </source>
</evidence>
<dbReference type="CDD" id="cd05195">
    <property type="entry name" value="enoyl_red"/>
    <property type="match status" value="1"/>
</dbReference>
<dbReference type="PANTHER" id="PTHR43775">
    <property type="entry name" value="FATTY ACID SYNTHASE"/>
    <property type="match status" value="1"/>
</dbReference>
<feature type="region of interest" description="C-terminal hotdog fold" evidence="49">
    <location>
        <begin position="1011"/>
        <end position="1144"/>
    </location>
</feature>
<comment type="catalytic activity">
    <reaction evidence="11">
        <text>(3R)-hydroxyhexanoyl-[ACP] = (2E)-hexenoyl-[ACP] + H2O</text>
        <dbReference type="Rhea" id="RHEA:41828"/>
        <dbReference type="Rhea" id="RHEA-COMP:9630"/>
        <dbReference type="Rhea" id="RHEA-COMP:9631"/>
        <dbReference type="ChEBI" id="CHEBI:15377"/>
        <dbReference type="ChEBI" id="CHEBI:78457"/>
        <dbReference type="ChEBI" id="CHEBI:78458"/>
    </reaction>
    <physiologicalReaction direction="left-to-right" evidence="11">
        <dbReference type="Rhea" id="RHEA:41829"/>
    </physiologicalReaction>
</comment>
<comment type="catalytic activity">
    <reaction evidence="34">
        <text>a fatty acyl-[ACP] + malonyl-[ACP] + H(+) = a 3-oxoacyl-[ACP] + holo-[ACP] + CO2</text>
        <dbReference type="Rhea" id="RHEA:22836"/>
        <dbReference type="Rhea" id="RHEA-COMP:9623"/>
        <dbReference type="Rhea" id="RHEA-COMP:9685"/>
        <dbReference type="Rhea" id="RHEA-COMP:9916"/>
        <dbReference type="Rhea" id="RHEA-COMP:14125"/>
        <dbReference type="ChEBI" id="CHEBI:15378"/>
        <dbReference type="ChEBI" id="CHEBI:16526"/>
        <dbReference type="ChEBI" id="CHEBI:64479"/>
        <dbReference type="ChEBI" id="CHEBI:78449"/>
        <dbReference type="ChEBI" id="CHEBI:78776"/>
        <dbReference type="ChEBI" id="CHEBI:138651"/>
        <dbReference type="EC" id="2.3.1.41"/>
    </reaction>
    <physiologicalReaction direction="left-to-right" evidence="34">
        <dbReference type="Rhea" id="RHEA:22837"/>
    </physiologicalReaction>
</comment>
<evidence type="ECO:0000256" key="18">
    <source>
        <dbReference type="ARBA" id="ARBA00023442"/>
    </source>
</evidence>
<dbReference type="GO" id="GO:0031177">
    <property type="term" value="F:phosphopantetheine binding"/>
    <property type="evidence" value="ECO:0007669"/>
    <property type="project" value="InterPro"/>
</dbReference>
<dbReference type="SMART" id="SM00825">
    <property type="entry name" value="PKS_KS"/>
    <property type="match status" value="1"/>
</dbReference>
<comment type="catalytic activity">
    <reaction evidence="13">
        <text>a (3R)-hydroxyacyl-[ACP] = a (2E)-enoyl-[ACP] + H2O</text>
        <dbReference type="Rhea" id="RHEA:13097"/>
        <dbReference type="Rhea" id="RHEA-COMP:9925"/>
        <dbReference type="Rhea" id="RHEA-COMP:9945"/>
        <dbReference type="ChEBI" id="CHEBI:15377"/>
        <dbReference type="ChEBI" id="CHEBI:78784"/>
        <dbReference type="ChEBI" id="CHEBI:78827"/>
        <dbReference type="EC" id="4.2.1.59"/>
    </reaction>
    <physiologicalReaction direction="left-to-right" evidence="13">
        <dbReference type="Rhea" id="RHEA:13098"/>
    </physiologicalReaction>
</comment>
<evidence type="ECO:0000256" key="33">
    <source>
        <dbReference type="ARBA" id="ARBA00048420"/>
    </source>
</evidence>
<evidence type="ECO:0000256" key="2">
    <source>
        <dbReference type="ARBA" id="ARBA00022450"/>
    </source>
</evidence>
<dbReference type="InterPro" id="IPR036291">
    <property type="entry name" value="NAD(P)-bd_dom_sf"/>
</dbReference>
<comment type="catalytic activity">
    <reaction evidence="41">
        <text>decanoyl-[ACP] + malonyl-[ACP] + H(+) = 3-oxododecanoyl-[ACP] + holo-[ACP] + CO2</text>
        <dbReference type="Rhea" id="RHEA:41868"/>
        <dbReference type="Rhea" id="RHEA-COMP:9623"/>
        <dbReference type="Rhea" id="RHEA-COMP:9640"/>
        <dbReference type="Rhea" id="RHEA-COMP:9641"/>
        <dbReference type="Rhea" id="RHEA-COMP:9685"/>
        <dbReference type="ChEBI" id="CHEBI:15378"/>
        <dbReference type="ChEBI" id="CHEBI:16526"/>
        <dbReference type="ChEBI" id="CHEBI:64479"/>
        <dbReference type="ChEBI" id="CHEBI:78449"/>
        <dbReference type="ChEBI" id="CHEBI:78468"/>
        <dbReference type="ChEBI" id="CHEBI:78469"/>
    </reaction>
    <physiologicalReaction direction="left-to-right" evidence="41">
        <dbReference type="Rhea" id="RHEA:41869"/>
    </physiologicalReaction>
</comment>
<comment type="catalytic activity">
    <reaction evidence="28">
        <text>3-oxobutanoyl-[ACP] + NADPH + H(+) = (3R)-hydroxybutanoyl-[ACP] + NADP(+)</text>
        <dbReference type="Rhea" id="RHEA:41804"/>
        <dbReference type="Rhea" id="RHEA-COMP:9625"/>
        <dbReference type="Rhea" id="RHEA-COMP:9626"/>
        <dbReference type="ChEBI" id="CHEBI:15378"/>
        <dbReference type="ChEBI" id="CHEBI:57783"/>
        <dbReference type="ChEBI" id="CHEBI:58349"/>
        <dbReference type="ChEBI" id="CHEBI:78450"/>
        <dbReference type="ChEBI" id="CHEBI:78451"/>
    </reaction>
    <physiologicalReaction direction="left-to-right" evidence="28">
        <dbReference type="Rhea" id="RHEA:41805"/>
    </physiologicalReaction>
</comment>
<comment type="function">
    <text evidence="18">Fatty acid synthetase is a multifunctional enzyme that catalyzes the de novo biosynthesis of long-chain saturated fatty acids starting from acetyl-CoA and malonyl-CoA in the presence of NADPH. This multifunctional protein contains 7 catalytic activities and a site for the binding of the prosthetic group 4'-phosphopantetheine of the acyl carrier protein ([ACP]) domain.</text>
</comment>
<comment type="catalytic activity">
    <reaction evidence="21">
        <text>a (3R)-hydroxyacyl-[ACP] + NADP(+) = a 3-oxoacyl-[ACP] + NADPH + H(+)</text>
        <dbReference type="Rhea" id="RHEA:17397"/>
        <dbReference type="Rhea" id="RHEA-COMP:9916"/>
        <dbReference type="Rhea" id="RHEA-COMP:9945"/>
        <dbReference type="ChEBI" id="CHEBI:15378"/>
        <dbReference type="ChEBI" id="CHEBI:57783"/>
        <dbReference type="ChEBI" id="CHEBI:58349"/>
        <dbReference type="ChEBI" id="CHEBI:78776"/>
        <dbReference type="ChEBI" id="CHEBI:78827"/>
        <dbReference type="EC" id="1.1.1.100"/>
    </reaction>
    <physiologicalReaction direction="right-to-left" evidence="21">
        <dbReference type="Rhea" id="RHEA:17399"/>
    </physiologicalReaction>
</comment>
<dbReference type="EMBL" id="JADYXP020000007">
    <property type="protein sequence ID" value="KAL0119907.1"/>
    <property type="molecule type" value="Genomic_DNA"/>
</dbReference>
<dbReference type="SUPFAM" id="SSF50129">
    <property type="entry name" value="GroES-like"/>
    <property type="match status" value="1"/>
</dbReference>
<comment type="caution">
    <text evidence="53">The sequence shown here is derived from an EMBL/GenBank/DDBJ whole genome shotgun (WGS) entry which is preliminary data.</text>
</comment>
<evidence type="ECO:0000256" key="43">
    <source>
        <dbReference type="ARBA" id="ARBA00049263"/>
    </source>
</evidence>
<evidence type="ECO:0000256" key="4">
    <source>
        <dbReference type="ARBA" id="ARBA00022679"/>
    </source>
</evidence>
<protein>
    <recommendedName>
        <fullName evidence="55">Polyketide synthase</fullName>
    </recommendedName>
</protein>
<dbReference type="InterPro" id="IPR018201">
    <property type="entry name" value="Ketoacyl_synth_AS"/>
</dbReference>
<evidence type="ECO:0000259" key="50">
    <source>
        <dbReference type="PROSITE" id="PS50075"/>
    </source>
</evidence>
<evidence type="ECO:0000256" key="21">
    <source>
        <dbReference type="ARBA" id="ARBA00047400"/>
    </source>
</evidence>
<dbReference type="InterPro" id="IPR014043">
    <property type="entry name" value="Acyl_transferase_dom"/>
</dbReference>
<comment type="catalytic activity">
    <reaction evidence="20">
        <text>hexanoyl-[ACP] + malonyl-[ACP] + H(+) = 3-oxooctanoyl-[ACP] + holo-[ACP] + CO2</text>
        <dbReference type="Rhea" id="RHEA:41836"/>
        <dbReference type="Rhea" id="RHEA-COMP:9623"/>
        <dbReference type="Rhea" id="RHEA-COMP:9632"/>
        <dbReference type="Rhea" id="RHEA-COMP:9633"/>
        <dbReference type="Rhea" id="RHEA-COMP:9685"/>
        <dbReference type="ChEBI" id="CHEBI:15378"/>
        <dbReference type="ChEBI" id="CHEBI:16526"/>
        <dbReference type="ChEBI" id="CHEBI:64479"/>
        <dbReference type="ChEBI" id="CHEBI:78449"/>
        <dbReference type="ChEBI" id="CHEBI:78459"/>
        <dbReference type="ChEBI" id="CHEBI:78460"/>
    </reaction>
    <physiologicalReaction direction="left-to-right" evidence="20">
        <dbReference type="Rhea" id="RHEA:41837"/>
    </physiologicalReaction>
</comment>
<comment type="catalytic activity">
    <reaction evidence="33">
        <text>(2E)-octenoyl-[ACP] + NADPH + H(+) = octanoyl-[ACP] + NADP(+)</text>
        <dbReference type="Rhea" id="RHEA:41848"/>
        <dbReference type="Rhea" id="RHEA-COMP:9635"/>
        <dbReference type="Rhea" id="RHEA-COMP:9636"/>
        <dbReference type="ChEBI" id="CHEBI:15378"/>
        <dbReference type="ChEBI" id="CHEBI:57783"/>
        <dbReference type="ChEBI" id="CHEBI:58349"/>
        <dbReference type="ChEBI" id="CHEBI:78462"/>
        <dbReference type="ChEBI" id="CHEBI:78463"/>
    </reaction>
    <physiologicalReaction direction="left-to-right" evidence="33">
        <dbReference type="Rhea" id="RHEA:41849"/>
    </physiologicalReaction>
</comment>
<comment type="catalytic activity">
    <reaction evidence="19">
        <text>3-oxooctadecanoyl-[ACP] + NADPH + H(+) = (3R)-hydroxyoctadecanoyl-[ACP] + NADP(+)</text>
        <dbReference type="Rhea" id="RHEA:41920"/>
        <dbReference type="Rhea" id="RHEA-COMP:9653"/>
        <dbReference type="Rhea" id="RHEA-COMP:9654"/>
        <dbReference type="ChEBI" id="CHEBI:15378"/>
        <dbReference type="ChEBI" id="CHEBI:57783"/>
        <dbReference type="ChEBI" id="CHEBI:58349"/>
        <dbReference type="ChEBI" id="CHEBI:78487"/>
        <dbReference type="ChEBI" id="CHEBI:78488"/>
    </reaction>
    <physiologicalReaction direction="left-to-right" evidence="19">
        <dbReference type="Rhea" id="RHEA:41921"/>
    </physiologicalReaction>
</comment>
<evidence type="ECO:0000256" key="23">
    <source>
        <dbReference type="ARBA" id="ARBA00047451"/>
    </source>
</evidence>
<dbReference type="SMART" id="SM00823">
    <property type="entry name" value="PKS_PP"/>
    <property type="match status" value="1"/>
</dbReference>
<dbReference type="Gene3D" id="1.10.1200.10">
    <property type="entry name" value="ACP-like"/>
    <property type="match status" value="1"/>
</dbReference>
<dbReference type="GO" id="GO:0004312">
    <property type="term" value="F:fatty acid synthase activity"/>
    <property type="evidence" value="ECO:0007669"/>
    <property type="project" value="TreeGrafter"/>
</dbReference>
<comment type="catalytic activity">
    <reaction evidence="24">
        <text>(2E)-butenoyl-[ACP] + NADPH + H(+) = butanoyl-[ACP] + NADP(+)</text>
        <dbReference type="Rhea" id="RHEA:41812"/>
        <dbReference type="Rhea" id="RHEA-COMP:9627"/>
        <dbReference type="Rhea" id="RHEA-COMP:9628"/>
        <dbReference type="ChEBI" id="CHEBI:15378"/>
        <dbReference type="ChEBI" id="CHEBI:57783"/>
        <dbReference type="ChEBI" id="CHEBI:58349"/>
        <dbReference type="ChEBI" id="CHEBI:78453"/>
        <dbReference type="ChEBI" id="CHEBI:78454"/>
    </reaction>
    <physiologicalReaction direction="left-to-right" evidence="24">
        <dbReference type="Rhea" id="RHEA:41813"/>
    </physiologicalReaction>
</comment>
<dbReference type="InterPro" id="IPR020841">
    <property type="entry name" value="PKS_Beta-ketoAc_synthase_dom"/>
</dbReference>
<dbReference type="InterPro" id="IPR042104">
    <property type="entry name" value="PKS_dehydratase_sf"/>
</dbReference>
<dbReference type="InterPro" id="IPR009081">
    <property type="entry name" value="PP-bd_ACP"/>
</dbReference>
<dbReference type="Pfam" id="PF00975">
    <property type="entry name" value="Thioesterase"/>
    <property type="match status" value="1"/>
</dbReference>
<dbReference type="SMART" id="SM00829">
    <property type="entry name" value="PKS_ER"/>
    <property type="match status" value="1"/>
</dbReference>
<evidence type="ECO:0000256" key="31">
    <source>
        <dbReference type="ARBA" id="ARBA00048281"/>
    </source>
</evidence>
<dbReference type="Gene3D" id="3.40.50.1820">
    <property type="entry name" value="alpha/beta hydrolase"/>
    <property type="match status" value="1"/>
</dbReference>
<dbReference type="GO" id="GO:0004313">
    <property type="term" value="F:[acyl-carrier-protein] S-acetyltransferase activity"/>
    <property type="evidence" value="ECO:0007669"/>
    <property type="project" value="UniProtKB-EC"/>
</dbReference>
<dbReference type="SUPFAM" id="SSF52151">
    <property type="entry name" value="FabD/lysophospholipase-like"/>
    <property type="match status" value="1"/>
</dbReference>
<evidence type="ECO:0000256" key="32">
    <source>
        <dbReference type="ARBA" id="ARBA00048289"/>
    </source>
</evidence>
<gene>
    <name evidence="53" type="ORF">PUN28_007965</name>
</gene>
<comment type="catalytic activity">
    <reaction evidence="31">
        <text>(2E)-dodecenoyl-[ACP] + NADPH + H(+) = dodecanoyl-[ACP] + NADP(+)</text>
        <dbReference type="Rhea" id="RHEA:41880"/>
        <dbReference type="Rhea" id="RHEA-COMP:9643"/>
        <dbReference type="Rhea" id="RHEA-COMP:9644"/>
        <dbReference type="ChEBI" id="CHEBI:15378"/>
        <dbReference type="ChEBI" id="CHEBI:57783"/>
        <dbReference type="ChEBI" id="CHEBI:58349"/>
        <dbReference type="ChEBI" id="CHEBI:65264"/>
        <dbReference type="ChEBI" id="CHEBI:78472"/>
    </reaction>
    <physiologicalReaction direction="left-to-right" evidence="31">
        <dbReference type="Rhea" id="RHEA:41881"/>
    </physiologicalReaction>
</comment>
<evidence type="ECO:0000256" key="22">
    <source>
        <dbReference type="ARBA" id="ARBA00047440"/>
    </source>
</evidence>
<evidence type="ECO:0000256" key="29">
    <source>
        <dbReference type="ARBA" id="ARBA00047961"/>
    </source>
</evidence>
<evidence type="ECO:0000256" key="25">
    <source>
        <dbReference type="ARBA" id="ARBA00047578"/>
    </source>
</evidence>
<comment type="catalytic activity">
    <reaction evidence="15">
        <text>(3R)-hydroxyoctadecanoyl-[ACP] = (2E)-octadecenoyl-[ACP] + H2O</text>
        <dbReference type="Rhea" id="RHEA:41924"/>
        <dbReference type="Rhea" id="RHEA-COMP:9654"/>
        <dbReference type="Rhea" id="RHEA-COMP:9655"/>
        <dbReference type="ChEBI" id="CHEBI:15377"/>
        <dbReference type="ChEBI" id="CHEBI:78488"/>
        <dbReference type="ChEBI" id="CHEBI:78489"/>
    </reaction>
    <physiologicalReaction direction="left-to-right" evidence="15">
        <dbReference type="Rhea" id="RHEA:41925"/>
    </physiologicalReaction>
</comment>
<comment type="catalytic activity">
    <reaction evidence="12">
        <text>(3R)-hydroxydecanoyl-[ACP] = (2E)-decenoyl-[ACP] + H2O</text>
        <dbReference type="Rhea" id="RHEA:41860"/>
        <dbReference type="Rhea" id="RHEA-COMP:9638"/>
        <dbReference type="Rhea" id="RHEA-COMP:9639"/>
        <dbReference type="ChEBI" id="CHEBI:15377"/>
        <dbReference type="ChEBI" id="CHEBI:78466"/>
        <dbReference type="ChEBI" id="CHEBI:78467"/>
    </reaction>
    <physiologicalReaction direction="left-to-right" evidence="12">
        <dbReference type="Rhea" id="RHEA:41861"/>
    </physiologicalReaction>
</comment>
<evidence type="ECO:0000256" key="1">
    <source>
        <dbReference type="ARBA" id="ARBA00005189"/>
    </source>
</evidence>
<dbReference type="SUPFAM" id="SSF55048">
    <property type="entry name" value="Probable ACP-binding domain of malonyl-CoA ACP transacylase"/>
    <property type="match status" value="1"/>
</dbReference>
<comment type="catalytic activity">
    <reaction evidence="32">
        <text>tetradecanoyl-[ACP] + H2O = tetradecanoate + holo-[ACP] + H(+)</text>
        <dbReference type="Rhea" id="RHEA:30123"/>
        <dbReference type="Rhea" id="RHEA-COMP:9648"/>
        <dbReference type="Rhea" id="RHEA-COMP:9685"/>
        <dbReference type="ChEBI" id="CHEBI:15377"/>
        <dbReference type="ChEBI" id="CHEBI:15378"/>
        <dbReference type="ChEBI" id="CHEBI:30807"/>
        <dbReference type="ChEBI" id="CHEBI:64479"/>
        <dbReference type="ChEBI" id="CHEBI:78477"/>
        <dbReference type="EC" id="3.1.2.14"/>
    </reaction>
    <physiologicalReaction direction="left-to-right" evidence="32">
        <dbReference type="Rhea" id="RHEA:30124"/>
    </physiologicalReaction>
</comment>
<dbReference type="InterPro" id="IPR011032">
    <property type="entry name" value="GroES-like_sf"/>
</dbReference>
<dbReference type="Gene3D" id="3.30.70.3290">
    <property type="match status" value="1"/>
</dbReference>
<comment type="catalytic activity">
    <reaction evidence="16">
        <text>(3R)-hydroxyhexadecanoyl-[ACP] = (2E)-hexadecenoyl-[ACP] + H2O</text>
        <dbReference type="Rhea" id="RHEA:41908"/>
        <dbReference type="Rhea" id="RHEA-COMP:9650"/>
        <dbReference type="Rhea" id="RHEA-COMP:9651"/>
        <dbReference type="ChEBI" id="CHEBI:15377"/>
        <dbReference type="ChEBI" id="CHEBI:78480"/>
        <dbReference type="ChEBI" id="CHEBI:78481"/>
    </reaction>
    <physiologicalReaction direction="left-to-right" evidence="16">
        <dbReference type="Rhea" id="RHEA:41909"/>
    </physiologicalReaction>
</comment>
<comment type="catalytic activity">
    <reaction evidence="35">
        <text>3-oxohexanoyl-[ACP] + NADPH + H(+) = (3R)-hydroxyhexanoyl-[ACP] + NADP(+)</text>
        <dbReference type="Rhea" id="RHEA:41824"/>
        <dbReference type="Rhea" id="RHEA-COMP:9629"/>
        <dbReference type="Rhea" id="RHEA-COMP:9630"/>
        <dbReference type="ChEBI" id="CHEBI:15378"/>
        <dbReference type="ChEBI" id="CHEBI:57783"/>
        <dbReference type="ChEBI" id="CHEBI:58349"/>
        <dbReference type="ChEBI" id="CHEBI:78456"/>
        <dbReference type="ChEBI" id="CHEBI:78457"/>
    </reaction>
    <physiologicalReaction direction="left-to-right" evidence="35">
        <dbReference type="Rhea" id="RHEA:41825"/>
    </physiologicalReaction>
</comment>
<evidence type="ECO:0000256" key="42">
    <source>
        <dbReference type="ARBA" id="ARBA00049171"/>
    </source>
</evidence>
<comment type="catalytic activity">
    <reaction evidence="45">
        <text>3-oxooctanoyl-[ACP] + NADPH + H(+) = (3R)-hydroxyoctanoyl-[ACP] + NADP(+)</text>
        <dbReference type="Rhea" id="RHEA:41840"/>
        <dbReference type="Rhea" id="RHEA-COMP:9633"/>
        <dbReference type="Rhea" id="RHEA-COMP:9634"/>
        <dbReference type="ChEBI" id="CHEBI:15378"/>
        <dbReference type="ChEBI" id="CHEBI:57783"/>
        <dbReference type="ChEBI" id="CHEBI:58349"/>
        <dbReference type="ChEBI" id="CHEBI:78460"/>
        <dbReference type="ChEBI" id="CHEBI:78461"/>
    </reaction>
    <physiologicalReaction direction="left-to-right" evidence="45">
        <dbReference type="Rhea" id="RHEA:41841"/>
    </physiologicalReaction>
</comment>
<feature type="active site" description="Proton acceptor; for dehydratase activity" evidence="49">
    <location>
        <position position="910"/>
    </location>
</feature>